<accession>A0ABV0F4Y1</accession>
<reference evidence="5" key="1">
    <citation type="submission" date="2016-06" db="EMBL/GenBank/DDBJ databases">
        <title>Four novel species of enterococci isolated from chicken manure.</title>
        <authorList>
            <person name="Van Tyne D."/>
        </authorList>
    </citation>
    <scope>NUCLEOTIDE SEQUENCE [LARGE SCALE GENOMIC DNA]</scope>
    <source>
        <strain evidence="5">JM9A</strain>
    </source>
</reference>
<reference evidence="4 5" key="2">
    <citation type="submission" date="2024-02" db="EMBL/GenBank/DDBJ databases">
        <title>The Genome Sequence of Enterococcus diestrammenae JM9A.</title>
        <authorList>
            <person name="Earl A."/>
            <person name="Manson A."/>
            <person name="Gilmore M."/>
            <person name="Sanders J."/>
            <person name="Shea T."/>
            <person name="Howe W."/>
            <person name="Livny J."/>
            <person name="Cuomo C."/>
            <person name="Neafsey D."/>
            <person name="Birren B."/>
        </authorList>
    </citation>
    <scope>NUCLEOTIDE SEQUENCE [LARGE SCALE GENOMIC DNA]</scope>
    <source>
        <strain evidence="4 5">JM9A</strain>
    </source>
</reference>
<evidence type="ECO:0000313" key="4">
    <source>
        <dbReference type="EMBL" id="MEO1783133.1"/>
    </source>
</evidence>
<sequence>MTITSIQASNETLACAKAFNRFWQRFTGEVLPLQGEQGDLVLQLDPTVPQDQILITAAADAITVAAENESALFKGTMMVLQRLLGKVAVISETITLSPQKKLLMVDMGRKFFPLTTLKELVDSLAIFNFDQLQLHFSENEGFRIESERYPWLASAEHLTKAEVRELIQYAQAQHIEIIPDFDSPGHLKHVLADKPEWRLDKLAEDGTLVKDEKALDILNPEAVAFIWSIYEEYAQLFVDCRYFHVGADEFVPFDDLHNYPTLANYAAEKYGPEASGIEVFIEYVNKTVAYVRQLGFIPLVWNDGFYRVNRTEGLHLTKDCMISYWTRWNKNMAPIQTFIDLGYTVINHNDNYFYYVLGEHASYTYPTYEKIMTGWTPVDFPQQQVINEDQLTSVAANAIAIWSDIPDALTPAEVVENVFYLMAALMQKADQRLLGDQDVIRNIYQGLLQ</sequence>
<comment type="similarity">
    <text evidence="1">Belongs to the glycosyl hydrolase 20 family.</text>
</comment>
<dbReference type="SUPFAM" id="SSF51445">
    <property type="entry name" value="(Trans)glycosidases"/>
    <property type="match status" value="1"/>
</dbReference>
<dbReference type="Gene3D" id="3.20.20.80">
    <property type="entry name" value="Glycosidases"/>
    <property type="match status" value="1"/>
</dbReference>
<dbReference type="Proteomes" id="UP001429357">
    <property type="component" value="Unassembled WGS sequence"/>
</dbReference>
<keyword evidence="2" id="KW-0378">Hydrolase</keyword>
<protein>
    <submittedName>
        <fullName evidence="4">Hexosaminidase</fullName>
    </submittedName>
</protein>
<keyword evidence="5" id="KW-1185">Reference proteome</keyword>
<evidence type="ECO:0000259" key="3">
    <source>
        <dbReference type="Pfam" id="PF00728"/>
    </source>
</evidence>
<gene>
    <name evidence="4" type="ORF">BAU18_002752</name>
</gene>
<feature type="domain" description="Glycoside hydrolase family 20 catalytic" evidence="3">
    <location>
        <begin position="103"/>
        <end position="403"/>
    </location>
</feature>
<proteinExistence type="inferred from homology"/>
<dbReference type="Pfam" id="PF00728">
    <property type="entry name" value="Glyco_hydro_20"/>
    <property type="match status" value="1"/>
</dbReference>
<dbReference type="PANTHER" id="PTHR43678">
    <property type="entry name" value="PUTATIVE (AFU_ORTHOLOGUE AFUA_2G00640)-RELATED"/>
    <property type="match status" value="1"/>
</dbReference>
<dbReference type="EMBL" id="MAEI02000001">
    <property type="protein sequence ID" value="MEO1783133.1"/>
    <property type="molecule type" value="Genomic_DNA"/>
</dbReference>
<dbReference type="InterPro" id="IPR017853">
    <property type="entry name" value="GH"/>
</dbReference>
<name>A0ABV0F4Y1_9ENTE</name>
<evidence type="ECO:0000313" key="5">
    <source>
        <dbReference type="Proteomes" id="UP001429357"/>
    </source>
</evidence>
<evidence type="ECO:0000256" key="1">
    <source>
        <dbReference type="ARBA" id="ARBA00006285"/>
    </source>
</evidence>
<dbReference type="InterPro" id="IPR052764">
    <property type="entry name" value="GH20_Enzymes"/>
</dbReference>
<comment type="caution">
    <text evidence="4">The sequence shown here is derived from an EMBL/GenBank/DDBJ whole genome shotgun (WGS) entry which is preliminary data.</text>
</comment>
<dbReference type="RefSeq" id="WP_237583862.1">
    <property type="nucleotide sequence ID" value="NZ_MAEI02000001.1"/>
</dbReference>
<evidence type="ECO:0000256" key="2">
    <source>
        <dbReference type="ARBA" id="ARBA00022801"/>
    </source>
</evidence>
<dbReference type="InterPro" id="IPR015883">
    <property type="entry name" value="Glyco_hydro_20_cat"/>
</dbReference>
<dbReference type="PANTHER" id="PTHR43678:SF1">
    <property type="entry name" value="BETA-N-ACETYLHEXOSAMINIDASE"/>
    <property type="match status" value="1"/>
</dbReference>
<organism evidence="4 5">
    <name type="scientific">Enterococcus diestrammenae</name>
    <dbReference type="NCBI Taxonomy" id="1155073"/>
    <lineage>
        <taxon>Bacteria</taxon>
        <taxon>Bacillati</taxon>
        <taxon>Bacillota</taxon>
        <taxon>Bacilli</taxon>
        <taxon>Lactobacillales</taxon>
        <taxon>Enterococcaceae</taxon>
        <taxon>Enterococcus</taxon>
    </lineage>
</organism>